<organism evidence="2 3">
    <name type="scientific">Mariniblastus fucicola</name>
    <dbReference type="NCBI Taxonomy" id="980251"/>
    <lineage>
        <taxon>Bacteria</taxon>
        <taxon>Pseudomonadati</taxon>
        <taxon>Planctomycetota</taxon>
        <taxon>Planctomycetia</taxon>
        <taxon>Pirellulales</taxon>
        <taxon>Pirellulaceae</taxon>
        <taxon>Mariniblastus</taxon>
    </lineage>
</organism>
<keyword evidence="3" id="KW-1185">Reference proteome</keyword>
<dbReference type="AlphaFoldDB" id="A0A5B9PLK5"/>
<dbReference type="OrthoDB" id="213202at2"/>
<dbReference type="RefSeq" id="WP_075086312.1">
    <property type="nucleotide sequence ID" value="NZ_CP042912.1"/>
</dbReference>
<dbReference type="PROSITE" id="PS51257">
    <property type="entry name" value="PROKAR_LIPOPROTEIN"/>
    <property type="match status" value="1"/>
</dbReference>
<accession>A0A5B9PLK5</accession>
<evidence type="ECO:0000313" key="3">
    <source>
        <dbReference type="Proteomes" id="UP000322214"/>
    </source>
</evidence>
<dbReference type="Proteomes" id="UP000322214">
    <property type="component" value="Chromosome"/>
</dbReference>
<evidence type="ECO:0000313" key="2">
    <source>
        <dbReference type="EMBL" id="QEG23551.1"/>
    </source>
</evidence>
<dbReference type="InterPro" id="IPR027367">
    <property type="entry name" value="Gly-zipper_YMGG"/>
</dbReference>
<reference evidence="2 3" key="1">
    <citation type="submission" date="2019-08" db="EMBL/GenBank/DDBJ databases">
        <title>Deep-cultivation of Planctomycetes and their phenomic and genomic characterization uncovers novel biology.</title>
        <authorList>
            <person name="Wiegand S."/>
            <person name="Jogler M."/>
            <person name="Boedeker C."/>
            <person name="Pinto D."/>
            <person name="Vollmers J."/>
            <person name="Rivas-Marin E."/>
            <person name="Kohn T."/>
            <person name="Peeters S.H."/>
            <person name="Heuer A."/>
            <person name="Rast P."/>
            <person name="Oberbeckmann S."/>
            <person name="Bunk B."/>
            <person name="Jeske O."/>
            <person name="Meyerdierks A."/>
            <person name="Storesund J.E."/>
            <person name="Kallscheuer N."/>
            <person name="Luecker S."/>
            <person name="Lage O.M."/>
            <person name="Pohl T."/>
            <person name="Merkel B.J."/>
            <person name="Hornburger P."/>
            <person name="Mueller R.-W."/>
            <person name="Bruemmer F."/>
            <person name="Labrenz M."/>
            <person name="Spormann A.M."/>
            <person name="Op den Camp H."/>
            <person name="Overmann J."/>
            <person name="Amann R."/>
            <person name="Jetten M.S.M."/>
            <person name="Mascher T."/>
            <person name="Medema M.H."/>
            <person name="Devos D.P."/>
            <person name="Kaster A.-K."/>
            <person name="Ovreas L."/>
            <person name="Rohde M."/>
            <person name="Galperin M.Y."/>
            <person name="Jogler C."/>
        </authorList>
    </citation>
    <scope>NUCLEOTIDE SEQUENCE [LARGE SCALE GENOMIC DNA]</scope>
    <source>
        <strain evidence="2 3">FC18</strain>
    </source>
</reference>
<evidence type="ECO:0000259" key="1">
    <source>
        <dbReference type="Pfam" id="PF13441"/>
    </source>
</evidence>
<proteinExistence type="predicted"/>
<dbReference type="EMBL" id="CP042912">
    <property type="protein sequence ID" value="QEG23551.1"/>
    <property type="molecule type" value="Genomic_DNA"/>
</dbReference>
<dbReference type="KEGG" id="mff:MFFC18_34520"/>
<name>A0A5B9PLK5_9BACT</name>
<feature type="domain" description="YMGG-like Gly-zipper" evidence="1">
    <location>
        <begin position="37"/>
        <end position="80"/>
    </location>
</feature>
<gene>
    <name evidence="2" type="ORF">MFFC18_34520</name>
</gene>
<dbReference type="Pfam" id="PF13441">
    <property type="entry name" value="Gly-zipper_YMGG"/>
    <property type="match status" value="1"/>
</dbReference>
<sequence>MCNHNHRDCFFSRAIVVGTLSLTGFVAGCQSSNPVHQKAAIGTALGTTAGAIIGHQSDHAAEGALIGAAAGALTGGIVGNAQAEREAAEAQAIQAHQSALVDQDLIHMSQSGLGDSVIVNAIQQRGGRFDLSPAGLIHLKSNGVSNAVIEAVQRASIASQSSASGASGASSGVAVQGVVVVRPRPIAKVVVPAPRVKPRPVKRRRRW</sequence>
<protein>
    <recommendedName>
        <fullName evidence="1">YMGG-like Gly-zipper domain-containing protein</fullName>
    </recommendedName>
</protein>